<dbReference type="PROSITE" id="PS50977">
    <property type="entry name" value="HTH_TETR_2"/>
    <property type="match status" value="1"/>
</dbReference>
<feature type="DNA-binding region" description="H-T-H motif" evidence="2">
    <location>
        <begin position="78"/>
        <end position="97"/>
    </location>
</feature>
<dbReference type="GO" id="GO:0000976">
    <property type="term" value="F:transcription cis-regulatory region binding"/>
    <property type="evidence" value="ECO:0007669"/>
    <property type="project" value="TreeGrafter"/>
</dbReference>
<feature type="domain" description="HTH tetR-type" evidence="4">
    <location>
        <begin position="55"/>
        <end position="115"/>
    </location>
</feature>
<evidence type="ECO:0000259" key="4">
    <source>
        <dbReference type="PROSITE" id="PS50977"/>
    </source>
</evidence>
<dbReference type="SUPFAM" id="SSF46689">
    <property type="entry name" value="Homeodomain-like"/>
    <property type="match status" value="1"/>
</dbReference>
<dbReference type="AlphaFoldDB" id="A0A345ZVH4"/>
<dbReference type="InterPro" id="IPR050109">
    <property type="entry name" value="HTH-type_TetR-like_transc_reg"/>
</dbReference>
<feature type="region of interest" description="Disordered" evidence="3">
    <location>
        <begin position="17"/>
        <end position="53"/>
    </location>
</feature>
<evidence type="ECO:0000256" key="3">
    <source>
        <dbReference type="SAM" id="MobiDB-lite"/>
    </source>
</evidence>
<dbReference type="PANTHER" id="PTHR30055:SF146">
    <property type="entry name" value="HTH-TYPE TRANSCRIPTIONAL DUAL REGULATOR CECR"/>
    <property type="match status" value="1"/>
</dbReference>
<name>A0A345ZVH4_9HYPH</name>
<dbReference type="PANTHER" id="PTHR30055">
    <property type="entry name" value="HTH-TYPE TRANSCRIPTIONAL REGULATOR RUTR"/>
    <property type="match status" value="1"/>
</dbReference>
<dbReference type="Gene3D" id="1.10.10.60">
    <property type="entry name" value="Homeodomain-like"/>
    <property type="match status" value="1"/>
</dbReference>
<dbReference type="OrthoDB" id="7584337at2"/>
<keyword evidence="1 2" id="KW-0238">DNA-binding</keyword>
<dbReference type="KEGG" id="ptaw:DW352_10615"/>
<evidence type="ECO:0000313" key="5">
    <source>
        <dbReference type="EMBL" id="AXK80921.1"/>
    </source>
</evidence>
<dbReference type="Pfam" id="PF00440">
    <property type="entry name" value="TetR_N"/>
    <property type="match status" value="1"/>
</dbReference>
<dbReference type="InterPro" id="IPR009057">
    <property type="entry name" value="Homeodomain-like_sf"/>
</dbReference>
<dbReference type="SUPFAM" id="SSF48498">
    <property type="entry name" value="Tetracyclin repressor-like, C-terminal domain"/>
    <property type="match status" value="1"/>
</dbReference>
<evidence type="ECO:0000256" key="2">
    <source>
        <dbReference type="PROSITE-ProRule" id="PRU00335"/>
    </source>
</evidence>
<dbReference type="EMBL" id="CP031417">
    <property type="protein sequence ID" value="AXK80921.1"/>
    <property type="molecule type" value="Genomic_DNA"/>
</dbReference>
<protein>
    <submittedName>
        <fullName evidence="5">TetR/AcrR family transcriptional regulator</fullName>
    </submittedName>
</protein>
<dbReference type="GO" id="GO:0003700">
    <property type="term" value="F:DNA-binding transcription factor activity"/>
    <property type="evidence" value="ECO:0007669"/>
    <property type="project" value="TreeGrafter"/>
</dbReference>
<dbReference type="Proteomes" id="UP000254889">
    <property type="component" value="Chromosome"/>
</dbReference>
<dbReference type="InterPro" id="IPR036271">
    <property type="entry name" value="Tet_transcr_reg_TetR-rel_C_sf"/>
</dbReference>
<organism evidence="5 6">
    <name type="scientific">Pseudolabrys taiwanensis</name>
    <dbReference type="NCBI Taxonomy" id="331696"/>
    <lineage>
        <taxon>Bacteria</taxon>
        <taxon>Pseudomonadati</taxon>
        <taxon>Pseudomonadota</taxon>
        <taxon>Alphaproteobacteria</taxon>
        <taxon>Hyphomicrobiales</taxon>
        <taxon>Xanthobacteraceae</taxon>
        <taxon>Pseudolabrys</taxon>
    </lineage>
</organism>
<proteinExistence type="predicted"/>
<dbReference type="InterPro" id="IPR039536">
    <property type="entry name" value="TetR_C_Proteobacteria"/>
</dbReference>
<gene>
    <name evidence="5" type="ORF">DW352_10615</name>
</gene>
<evidence type="ECO:0000313" key="6">
    <source>
        <dbReference type="Proteomes" id="UP000254889"/>
    </source>
</evidence>
<dbReference type="InterPro" id="IPR001647">
    <property type="entry name" value="HTH_TetR"/>
</dbReference>
<reference evidence="5 6" key="1">
    <citation type="submission" date="2018-07" db="EMBL/GenBank/DDBJ databases">
        <authorList>
            <person name="Quirk P.G."/>
            <person name="Krulwich T.A."/>
        </authorList>
    </citation>
    <scope>NUCLEOTIDE SEQUENCE [LARGE SCALE GENOMIC DNA]</scope>
    <source>
        <strain evidence="5 6">CC-BB4</strain>
    </source>
</reference>
<dbReference type="Pfam" id="PF14246">
    <property type="entry name" value="TetR_C_7"/>
    <property type="match status" value="1"/>
</dbReference>
<sequence length="255" mass="28634">MTVKSRKCRFMAAMSVREQTDPMPDLATENNKKRPRQQSETANGARPRRGGRLTEARRQEIVSLVAPLFLEHGYEAVTIDDIVDRIGGSKRTLYDRFGGKAGLFEMVIKDYCATVHRDLFTGIEKHTSVEKQLVEIGTHFLNLILHPRILEQHRLMVSMGRNFPSVAQMFFQAGPQTAYNLVAKWIRQQQAAGKIHEGDADVQAELFLDMLTAKHQLALLTSSFECTSPKDVAKTVKAAARLFLYGAAGTDRSRT</sequence>
<accession>A0A345ZVH4</accession>
<dbReference type="Gene3D" id="1.10.357.10">
    <property type="entry name" value="Tetracycline Repressor, domain 2"/>
    <property type="match status" value="1"/>
</dbReference>
<evidence type="ECO:0000256" key="1">
    <source>
        <dbReference type="ARBA" id="ARBA00023125"/>
    </source>
</evidence>
<keyword evidence="6" id="KW-1185">Reference proteome</keyword>